<protein>
    <submittedName>
        <fullName evidence="1">Uncharacterized protein</fullName>
    </submittedName>
</protein>
<evidence type="ECO:0000313" key="1">
    <source>
        <dbReference type="EMBL" id="AOY82788.1"/>
    </source>
</evidence>
<sequence>MFISHRWQSRIALLTAVGITSTVALPMLMATQATAQSRFYIEPQLAQFTQVIIPAGTLIPVESDDAKRVIVTRNETLPITVIVARDVVSFSGTLLIPAGSEIEGEVRPAVNGGSQFVAEELILRDSDQSLSIDATSEVVTKTETITKNTDPDLLKGAAIGAAAGAVLSEIFGKLEFWEVLAGAGLGLVTELLLAGGQEDVEVVVIDPDTDLDVTLKSDLVLNIDNR</sequence>
<reference evidence="2" key="1">
    <citation type="submission" date="2016-10" db="EMBL/GenBank/DDBJ databases">
        <title>Comparative genomics uncovers the prolific and rare metabolic potential of the cyanobacterial genus Moorea.</title>
        <authorList>
            <person name="Leao T."/>
            <person name="Castelao G."/>
            <person name="Korobeynikov A."/>
            <person name="Monroe E.A."/>
            <person name="Podell S."/>
            <person name="Glukhov E."/>
            <person name="Allen E."/>
            <person name="Gerwick W.H."/>
            <person name="Gerwick L."/>
        </authorList>
    </citation>
    <scope>NUCLEOTIDE SEQUENCE [LARGE SCALE GENOMIC DNA]</scope>
    <source>
        <strain evidence="2">JHB</strain>
    </source>
</reference>
<accession>A0A1D9G584</accession>
<organism evidence="1 2">
    <name type="scientific">Moorena producens (strain JHB)</name>
    <dbReference type="NCBI Taxonomy" id="1454205"/>
    <lineage>
        <taxon>Bacteria</taxon>
        <taxon>Bacillati</taxon>
        <taxon>Cyanobacteriota</taxon>
        <taxon>Cyanophyceae</taxon>
        <taxon>Coleofasciculales</taxon>
        <taxon>Coleofasciculaceae</taxon>
        <taxon>Moorena</taxon>
    </lineage>
</organism>
<proteinExistence type="predicted"/>
<dbReference type="Gene3D" id="2.40.128.260">
    <property type="entry name" value="Type IV secretion system, VirB10/TraB/TrbI"/>
    <property type="match status" value="1"/>
</dbReference>
<dbReference type="EMBL" id="CP017708">
    <property type="protein sequence ID" value="AOY82788.1"/>
    <property type="molecule type" value="Genomic_DNA"/>
</dbReference>
<evidence type="ECO:0000313" key="2">
    <source>
        <dbReference type="Proteomes" id="UP000176944"/>
    </source>
</evidence>
<dbReference type="InterPro" id="IPR042217">
    <property type="entry name" value="T4SS_VirB10/TrbI"/>
</dbReference>
<dbReference type="Proteomes" id="UP000176944">
    <property type="component" value="Chromosome"/>
</dbReference>
<dbReference type="AlphaFoldDB" id="A0A1D9G584"/>
<gene>
    <name evidence="1" type="ORF">BJP36_25650</name>
</gene>
<name>A0A1D9G584_MOOP1</name>